<name>A0ABU6WQA4_9FABA</name>
<organism evidence="3 4">
    <name type="scientific">Stylosanthes scabra</name>
    <dbReference type="NCBI Taxonomy" id="79078"/>
    <lineage>
        <taxon>Eukaryota</taxon>
        <taxon>Viridiplantae</taxon>
        <taxon>Streptophyta</taxon>
        <taxon>Embryophyta</taxon>
        <taxon>Tracheophyta</taxon>
        <taxon>Spermatophyta</taxon>
        <taxon>Magnoliopsida</taxon>
        <taxon>eudicotyledons</taxon>
        <taxon>Gunneridae</taxon>
        <taxon>Pentapetalae</taxon>
        <taxon>rosids</taxon>
        <taxon>fabids</taxon>
        <taxon>Fabales</taxon>
        <taxon>Fabaceae</taxon>
        <taxon>Papilionoideae</taxon>
        <taxon>50 kb inversion clade</taxon>
        <taxon>dalbergioids sensu lato</taxon>
        <taxon>Dalbergieae</taxon>
        <taxon>Pterocarpus clade</taxon>
        <taxon>Stylosanthes</taxon>
    </lineage>
</organism>
<keyword evidence="2" id="KW-0812">Transmembrane</keyword>
<evidence type="ECO:0000313" key="3">
    <source>
        <dbReference type="EMBL" id="MED6186883.1"/>
    </source>
</evidence>
<keyword evidence="2" id="KW-1133">Transmembrane helix</keyword>
<sequence length="198" mass="23007">MKYGFINVDDEYVATVKAFKRDEVDMTDVMEATAWPKLIVANIDPKMHATTFLMEHAILIFILMTRGFVNLPRIMRDIMVKWPFANTSNLLLYPMFITRLADQYQVPEFVDEFLKIREVPPSEQQPPSPQPHPSSTDIPHASVCYSREPSLKEVMRYLRCQERLRLNTQSMLREAFLDKEFMGLLHVSSTEDDSDAES</sequence>
<feature type="compositionally biased region" description="Pro residues" evidence="1">
    <location>
        <begin position="123"/>
        <end position="132"/>
    </location>
</feature>
<protein>
    <submittedName>
        <fullName evidence="3">Uncharacterized protein</fullName>
    </submittedName>
</protein>
<keyword evidence="2" id="KW-0472">Membrane</keyword>
<comment type="caution">
    <text evidence="3">The sequence shown here is derived from an EMBL/GenBank/DDBJ whole genome shotgun (WGS) entry which is preliminary data.</text>
</comment>
<keyword evidence="4" id="KW-1185">Reference proteome</keyword>
<proteinExistence type="predicted"/>
<evidence type="ECO:0000313" key="4">
    <source>
        <dbReference type="Proteomes" id="UP001341840"/>
    </source>
</evidence>
<dbReference type="EMBL" id="JASCZI010182051">
    <property type="protein sequence ID" value="MED6186883.1"/>
    <property type="molecule type" value="Genomic_DNA"/>
</dbReference>
<gene>
    <name evidence="3" type="ORF">PIB30_070913</name>
</gene>
<dbReference type="Proteomes" id="UP001341840">
    <property type="component" value="Unassembled WGS sequence"/>
</dbReference>
<reference evidence="3 4" key="1">
    <citation type="journal article" date="2023" name="Plants (Basel)">
        <title>Bridging the Gap: Combining Genomics and Transcriptomics Approaches to Understand Stylosanthes scabra, an Orphan Legume from the Brazilian Caatinga.</title>
        <authorList>
            <person name="Ferreira-Neto J.R.C."/>
            <person name="da Silva M.D."/>
            <person name="Binneck E."/>
            <person name="de Melo N.F."/>
            <person name="da Silva R.H."/>
            <person name="de Melo A.L.T.M."/>
            <person name="Pandolfi V."/>
            <person name="Bustamante F.O."/>
            <person name="Brasileiro-Vidal A.C."/>
            <person name="Benko-Iseppon A.M."/>
        </authorList>
    </citation>
    <scope>NUCLEOTIDE SEQUENCE [LARGE SCALE GENOMIC DNA]</scope>
    <source>
        <tissue evidence="3">Leaves</tissue>
    </source>
</reference>
<evidence type="ECO:0000256" key="1">
    <source>
        <dbReference type="SAM" id="MobiDB-lite"/>
    </source>
</evidence>
<evidence type="ECO:0000256" key="2">
    <source>
        <dbReference type="SAM" id="Phobius"/>
    </source>
</evidence>
<accession>A0ABU6WQA4</accession>
<feature type="transmembrane region" description="Helical" evidence="2">
    <location>
        <begin position="52"/>
        <end position="69"/>
    </location>
</feature>
<feature type="region of interest" description="Disordered" evidence="1">
    <location>
        <begin position="120"/>
        <end position="139"/>
    </location>
</feature>